<evidence type="ECO:0000256" key="1">
    <source>
        <dbReference type="ARBA" id="ARBA00022603"/>
    </source>
</evidence>
<dbReference type="InterPro" id="IPR012967">
    <property type="entry name" value="COMT_dimerisation"/>
</dbReference>
<dbReference type="InterPro" id="IPR016461">
    <property type="entry name" value="COMT-like"/>
</dbReference>
<evidence type="ECO:0000313" key="7">
    <source>
        <dbReference type="EMBL" id="KAF8413928.1"/>
    </source>
</evidence>
<comment type="similarity">
    <text evidence="4">Belongs to the class I-like SAM-binding methyltransferase superfamily. Cation-independent O-methyltransferase family.</text>
</comment>
<keyword evidence="8" id="KW-1185">Reference proteome</keyword>
<dbReference type="Proteomes" id="UP000655225">
    <property type="component" value="Unassembled WGS sequence"/>
</dbReference>
<feature type="domain" description="O-methyltransferase C-terminal" evidence="5">
    <location>
        <begin position="216"/>
        <end position="419"/>
    </location>
</feature>
<dbReference type="PROSITE" id="PS51683">
    <property type="entry name" value="SAM_OMT_II"/>
    <property type="match status" value="2"/>
</dbReference>
<dbReference type="SUPFAM" id="SSF53335">
    <property type="entry name" value="S-adenosyl-L-methionine-dependent methyltransferases"/>
    <property type="match status" value="2"/>
</dbReference>
<dbReference type="CDD" id="cd02440">
    <property type="entry name" value="AdoMet_MTases"/>
    <property type="match status" value="1"/>
</dbReference>
<dbReference type="InterPro" id="IPR029063">
    <property type="entry name" value="SAM-dependent_MTases_sf"/>
</dbReference>
<gene>
    <name evidence="7" type="ORF">HHK36_001924</name>
</gene>
<dbReference type="AlphaFoldDB" id="A0A835DSI1"/>
<organism evidence="7 8">
    <name type="scientific">Tetracentron sinense</name>
    <name type="common">Spur-leaf</name>
    <dbReference type="NCBI Taxonomy" id="13715"/>
    <lineage>
        <taxon>Eukaryota</taxon>
        <taxon>Viridiplantae</taxon>
        <taxon>Streptophyta</taxon>
        <taxon>Embryophyta</taxon>
        <taxon>Tracheophyta</taxon>
        <taxon>Spermatophyta</taxon>
        <taxon>Magnoliopsida</taxon>
        <taxon>Trochodendrales</taxon>
        <taxon>Trochodendraceae</taxon>
        <taxon>Tetracentron</taxon>
    </lineage>
</organism>
<keyword evidence="1" id="KW-0489">Methyltransferase</keyword>
<dbReference type="Gene3D" id="3.40.50.150">
    <property type="entry name" value="Vaccinia Virus protein VP39"/>
    <property type="match status" value="2"/>
</dbReference>
<feature type="domain" description="O-methyltransferase dimerisation" evidence="6">
    <location>
        <begin position="106"/>
        <end position="194"/>
    </location>
</feature>
<dbReference type="Pfam" id="PF00891">
    <property type="entry name" value="Methyltransf_2"/>
    <property type="match status" value="2"/>
</dbReference>
<proteinExistence type="inferred from homology"/>
<dbReference type="PANTHER" id="PTHR11746">
    <property type="entry name" value="O-METHYLTRANSFERASE"/>
    <property type="match status" value="1"/>
</dbReference>
<keyword evidence="3" id="KW-0949">S-adenosyl-L-methionine</keyword>
<dbReference type="EMBL" id="JABCRI010000001">
    <property type="protein sequence ID" value="KAF8413928.1"/>
    <property type="molecule type" value="Genomic_DNA"/>
</dbReference>
<dbReference type="InterPro" id="IPR036388">
    <property type="entry name" value="WH-like_DNA-bd_sf"/>
</dbReference>
<evidence type="ECO:0000259" key="5">
    <source>
        <dbReference type="Pfam" id="PF00891"/>
    </source>
</evidence>
<reference evidence="7 8" key="1">
    <citation type="submission" date="2020-04" db="EMBL/GenBank/DDBJ databases">
        <title>Plant Genome Project.</title>
        <authorList>
            <person name="Zhang R.-G."/>
        </authorList>
    </citation>
    <scope>NUCLEOTIDE SEQUENCE [LARGE SCALE GENOMIC DNA]</scope>
    <source>
        <strain evidence="7">YNK0</strain>
        <tissue evidence="7">Leaf</tissue>
    </source>
</reference>
<dbReference type="GO" id="GO:0032259">
    <property type="term" value="P:methylation"/>
    <property type="evidence" value="ECO:0007669"/>
    <property type="project" value="UniProtKB-KW"/>
</dbReference>
<dbReference type="OrthoDB" id="1606438at2759"/>
<dbReference type="FunFam" id="3.40.50.150:FF:000294">
    <property type="entry name" value="O-methyltransferase family protein"/>
    <property type="match status" value="1"/>
</dbReference>
<feature type="domain" description="O-methyltransferase C-terminal" evidence="5">
    <location>
        <begin position="7"/>
        <end position="63"/>
    </location>
</feature>
<dbReference type="OMA" id="CPGIERT"/>
<evidence type="ECO:0000256" key="4">
    <source>
        <dbReference type="ARBA" id="ARBA00038277"/>
    </source>
</evidence>
<protein>
    <submittedName>
        <fullName evidence="7">Uncharacterized protein</fullName>
    </submittedName>
</protein>
<dbReference type="SUPFAM" id="SSF46785">
    <property type="entry name" value="Winged helix' DNA-binding domain"/>
    <property type="match status" value="1"/>
</dbReference>
<dbReference type="InterPro" id="IPR036390">
    <property type="entry name" value="WH_DNA-bd_sf"/>
</dbReference>
<dbReference type="GO" id="GO:0008171">
    <property type="term" value="F:O-methyltransferase activity"/>
    <property type="evidence" value="ECO:0007669"/>
    <property type="project" value="InterPro"/>
</dbReference>
<evidence type="ECO:0000256" key="2">
    <source>
        <dbReference type="ARBA" id="ARBA00022679"/>
    </source>
</evidence>
<dbReference type="GO" id="GO:0046983">
    <property type="term" value="F:protein dimerization activity"/>
    <property type="evidence" value="ECO:0007669"/>
    <property type="project" value="InterPro"/>
</dbReference>
<dbReference type="Pfam" id="PF08100">
    <property type="entry name" value="Dimerisation"/>
    <property type="match status" value="1"/>
</dbReference>
<evidence type="ECO:0000259" key="6">
    <source>
        <dbReference type="Pfam" id="PF08100"/>
    </source>
</evidence>
<evidence type="ECO:0000313" key="8">
    <source>
        <dbReference type="Proteomes" id="UP000655225"/>
    </source>
</evidence>
<dbReference type="Gene3D" id="1.10.10.10">
    <property type="entry name" value="Winged helix-like DNA-binding domain superfamily/Winged helix DNA-binding domain"/>
    <property type="match status" value="1"/>
</dbReference>
<dbReference type="InterPro" id="IPR001077">
    <property type="entry name" value="COMT_C"/>
</dbReference>
<comment type="caution">
    <text evidence="7">The sequence shown here is derived from an EMBL/GenBank/DDBJ whole genome shotgun (WGS) entry which is preliminary data.</text>
</comment>
<evidence type="ECO:0000256" key="3">
    <source>
        <dbReference type="ARBA" id="ARBA00022691"/>
    </source>
</evidence>
<keyword evidence="2" id="KW-0808">Transferase</keyword>
<accession>A0A835DSI1</accession>
<name>A0A835DSI1_TETSI</name>
<sequence length="439" mass="48321">MPKAIAKEDGKVIIVDAVLQPNGDQGLFDNTRLVWDLVILAHSSGGKERTEVERKKILEEGGFPRYKLITIPALLSIIEACELAREMEKAELGEEEAMLRGQAQILQYMFGLVESMAMKCVVELGIADIINSHGQPITLSEITSGIATSPSLDINCLSRIMRWLVRKRVFIEQPHPETGESLYGLTHSSKLLLRESELSLAPLILAQNHPWLLAPWHCLSKCIKEGGTAFEKTHGSEIWDFALANPEFNKLLNEAMACTSKITMKAILSAYKDGFDGVGSLVDVGGGTGTVATEIVKAHPDIRVINFDLPHVVSTAPEYPGVSHVGGDMFEAIPNADGIFMKSIMHDWCDEDCIKILKNCRKAIPKKSGKVIIVDPVLQPDGEGLFDDAGIMFDLVMVVSGGKERTEVEWKKVLEEGGFPRYKIIKTLAIQSIIEAYPM</sequence>